<gene>
    <name evidence="2" type="primary">106065726</name>
</gene>
<organism evidence="2 3">
    <name type="scientific">Biomphalaria glabrata</name>
    <name type="common">Bloodfluke planorb</name>
    <name type="synonym">Freshwater snail</name>
    <dbReference type="NCBI Taxonomy" id="6526"/>
    <lineage>
        <taxon>Eukaryota</taxon>
        <taxon>Metazoa</taxon>
        <taxon>Spiralia</taxon>
        <taxon>Lophotrochozoa</taxon>
        <taxon>Mollusca</taxon>
        <taxon>Gastropoda</taxon>
        <taxon>Heterobranchia</taxon>
        <taxon>Euthyneura</taxon>
        <taxon>Panpulmonata</taxon>
        <taxon>Hygrophila</taxon>
        <taxon>Lymnaeoidea</taxon>
        <taxon>Planorbidae</taxon>
        <taxon>Biomphalaria</taxon>
    </lineage>
</organism>
<evidence type="ECO:0000313" key="2">
    <source>
        <dbReference type="EnsemblMetazoa" id="BGLB007129-PB"/>
    </source>
</evidence>
<keyword evidence="1" id="KW-0472">Membrane</keyword>
<evidence type="ECO:0000313" key="3">
    <source>
        <dbReference type="Proteomes" id="UP000076420"/>
    </source>
</evidence>
<sequence length="302" mass="34489">MMSTFLKLWNVFRFTILFFGNVGLLLVYCSFILYLTVVLTCPVAEEGKPYNLSHTWTYNENYPLEIAWKEKKNVVAKCSLEKGCTDYEKSDVKSSLKRLENSRFISSLLIYKVERRHLYTNWTLIYLGHMALLTQALKTCNMTVFARADRLQCSKVADEIEVLITCRASRIFPEGICQIIVFDNESLPRSTTVSSQNNETSVPDVYFDTQCIIALPISKLQYGINAVSVIVYPNVTNSEDDLRFGTKETVQFKIQRAFKESSICIPTVENDSILVECKKCAVFPVMLCEANATKNGVRLFFL</sequence>
<reference evidence="2" key="1">
    <citation type="submission" date="2020-05" db="UniProtKB">
        <authorList>
            <consortium name="EnsemblMetazoa"/>
        </authorList>
    </citation>
    <scope>IDENTIFICATION</scope>
    <source>
        <strain evidence="2">BB02</strain>
    </source>
</reference>
<dbReference type="EnsemblMetazoa" id="BGLB007129-RB">
    <property type="protein sequence ID" value="BGLB007129-PB"/>
    <property type="gene ID" value="BGLB007129"/>
</dbReference>
<dbReference type="VEuPathDB" id="VectorBase:BGLAX_029168"/>
<keyword evidence="1" id="KW-1133">Transmembrane helix</keyword>
<dbReference type="AlphaFoldDB" id="A0A2C9JS39"/>
<protein>
    <submittedName>
        <fullName evidence="2">Uncharacterized protein</fullName>
    </submittedName>
</protein>
<evidence type="ECO:0000256" key="1">
    <source>
        <dbReference type="SAM" id="Phobius"/>
    </source>
</evidence>
<name>A0A2C9JS39_BIOGL</name>
<dbReference type="KEGG" id="bgt:106065726"/>
<dbReference type="Proteomes" id="UP000076420">
    <property type="component" value="Unassembled WGS sequence"/>
</dbReference>
<feature type="transmembrane region" description="Helical" evidence="1">
    <location>
        <begin position="12"/>
        <end position="35"/>
    </location>
</feature>
<dbReference type="VEuPathDB" id="VectorBase:BGLAX_046165"/>
<accession>A0A2C9JS39</accession>
<proteinExistence type="predicted"/>
<dbReference type="OrthoDB" id="10683950at2759"/>
<dbReference type="VEuPathDB" id="VectorBase:BGLB007129"/>
<keyword evidence="1" id="KW-0812">Transmembrane</keyword>